<keyword evidence="2" id="KW-1185">Reference proteome</keyword>
<evidence type="ECO:0000313" key="1">
    <source>
        <dbReference type="EMBL" id="KAA1077796.1"/>
    </source>
</evidence>
<protein>
    <submittedName>
        <fullName evidence="1">Uncharacterized protein</fullName>
    </submittedName>
</protein>
<evidence type="ECO:0000313" key="2">
    <source>
        <dbReference type="Proteomes" id="UP000324748"/>
    </source>
</evidence>
<dbReference type="EMBL" id="VSWC01000144">
    <property type="protein sequence ID" value="KAA1077796.1"/>
    <property type="molecule type" value="Genomic_DNA"/>
</dbReference>
<proteinExistence type="predicted"/>
<dbReference type="Proteomes" id="UP000324748">
    <property type="component" value="Unassembled WGS sequence"/>
</dbReference>
<gene>
    <name evidence="1" type="ORF">PGT21_020102</name>
</gene>
<dbReference type="AlphaFoldDB" id="A0A5B0MP38"/>
<comment type="caution">
    <text evidence="1">The sequence shown here is derived from an EMBL/GenBank/DDBJ whole genome shotgun (WGS) entry which is preliminary data.</text>
</comment>
<reference evidence="1 2" key="1">
    <citation type="submission" date="2019-05" db="EMBL/GenBank/DDBJ databases">
        <title>Emergence of the Ug99 lineage of the wheat stem rust pathogen through somatic hybridization.</title>
        <authorList>
            <person name="Li F."/>
            <person name="Upadhyaya N.M."/>
            <person name="Sperschneider J."/>
            <person name="Matny O."/>
            <person name="Nguyen-Phuc H."/>
            <person name="Mago R."/>
            <person name="Raley C."/>
            <person name="Miller M.E."/>
            <person name="Silverstein K.A.T."/>
            <person name="Henningsen E."/>
            <person name="Hirsch C.D."/>
            <person name="Visser B."/>
            <person name="Pretorius Z.A."/>
            <person name="Steffenson B.J."/>
            <person name="Schwessinger B."/>
            <person name="Dodds P.N."/>
            <person name="Figueroa M."/>
        </authorList>
    </citation>
    <scope>NUCLEOTIDE SEQUENCE [LARGE SCALE GENOMIC DNA]</scope>
    <source>
        <strain evidence="1">21-0</strain>
    </source>
</reference>
<sequence length="155" mass="17450">MGAENEQPEIPKRAALSRSAQQCVTVGLAPVDVERFNFAQVHEAVGKSTRSTPVKTAVLTKSRQRISISETCCPLAIYRKHIHIVESWDSLETKRSSASVFPPPMTWLPLIYELLKLLAFILHCTCRQSQPTASEQGLKVYPNSDKNPRTLWRFS</sequence>
<accession>A0A5B0MP38</accession>
<organism evidence="1 2">
    <name type="scientific">Puccinia graminis f. sp. tritici</name>
    <dbReference type="NCBI Taxonomy" id="56615"/>
    <lineage>
        <taxon>Eukaryota</taxon>
        <taxon>Fungi</taxon>
        <taxon>Dikarya</taxon>
        <taxon>Basidiomycota</taxon>
        <taxon>Pucciniomycotina</taxon>
        <taxon>Pucciniomycetes</taxon>
        <taxon>Pucciniales</taxon>
        <taxon>Pucciniaceae</taxon>
        <taxon>Puccinia</taxon>
    </lineage>
</organism>
<name>A0A5B0MP38_PUCGR</name>